<dbReference type="InterPro" id="IPR045851">
    <property type="entry name" value="AMP-bd_C_sf"/>
</dbReference>
<feature type="domain" description="AMP-dependent synthetase/ligase" evidence="1">
    <location>
        <begin position="22"/>
        <end position="388"/>
    </location>
</feature>
<name>A0ABY5DTG4_9ACTN</name>
<dbReference type="PANTHER" id="PTHR43767">
    <property type="entry name" value="LONG-CHAIN-FATTY-ACID--COA LIGASE"/>
    <property type="match status" value="1"/>
</dbReference>
<protein>
    <submittedName>
        <fullName evidence="3">AMP-binding protein</fullName>
    </submittedName>
</protein>
<dbReference type="InterPro" id="IPR042099">
    <property type="entry name" value="ANL_N_sf"/>
</dbReference>
<dbReference type="Gene3D" id="3.30.300.30">
    <property type="match status" value="1"/>
</dbReference>
<dbReference type="Pfam" id="PF13193">
    <property type="entry name" value="AMP-binding_C"/>
    <property type="match status" value="1"/>
</dbReference>
<reference evidence="3 4" key="1">
    <citation type="submission" date="2022-06" db="EMBL/GenBank/DDBJ databases">
        <title>Paraconexibacter antarcticus.</title>
        <authorList>
            <person name="Kim C.S."/>
        </authorList>
    </citation>
    <scope>NUCLEOTIDE SEQUENCE [LARGE SCALE GENOMIC DNA]</scope>
    <source>
        <strain evidence="3 4">02-257</strain>
    </source>
</reference>
<evidence type="ECO:0000313" key="3">
    <source>
        <dbReference type="EMBL" id="UTI64112.1"/>
    </source>
</evidence>
<evidence type="ECO:0000313" key="4">
    <source>
        <dbReference type="Proteomes" id="UP001056035"/>
    </source>
</evidence>
<evidence type="ECO:0000259" key="1">
    <source>
        <dbReference type="Pfam" id="PF00501"/>
    </source>
</evidence>
<dbReference type="Pfam" id="PF00501">
    <property type="entry name" value="AMP-binding"/>
    <property type="match status" value="1"/>
</dbReference>
<dbReference type="SUPFAM" id="SSF56801">
    <property type="entry name" value="Acetyl-CoA synthetase-like"/>
    <property type="match status" value="1"/>
</dbReference>
<dbReference type="EMBL" id="CP098502">
    <property type="protein sequence ID" value="UTI64112.1"/>
    <property type="molecule type" value="Genomic_DNA"/>
</dbReference>
<dbReference type="InterPro" id="IPR000873">
    <property type="entry name" value="AMP-dep_synth/lig_dom"/>
</dbReference>
<dbReference type="Proteomes" id="UP001056035">
    <property type="component" value="Chromosome"/>
</dbReference>
<sequence length="530" mass="56246">MTDTAALNHNLVRRVNLGDTLTRSAARAPRATAVVDGERRLTYADLNAAVNRCAHGLAARGLARGDSLALMSGNSADFLITYYACAKLGVVCVPVNLSWRAEETAYVLRHSGARGIVAETQLLDAALAALAGAPDVTERILAPGTVDAAGPAPDGWTAFADLLAAGHADEPEVYVEDRDAISYLYTSGTTAAPKGVVGSHLAITMSSMSGAIDMRLTADERMGAMMPFFHTAQLNAFITPVLLVGGAVHVMRGFDAAALLERIEAERLTLVFGLPMMYRELLDHPDVAARDLSSLRLAFYAMAPMPDADVRRALDVLGCDLALLFGQTEMSPITTIFRPEHQLSHMGSVGTPALGTRVAIMAEDGTLLPQGETGEIVYRGPNALEGYLHDEAATDAALAHGWFHSGDLGRFDEDGVLWFADRRKDVIKTGGENVASIEVEKALYAAVPELAEVVVVGLPHPRWTEAITAVVVPRPGADVAPDAVIAAVRAHLSPFKVPKAVVVCDALPKTSTGKVQKHVLRAEHAGLYDA</sequence>
<evidence type="ECO:0000259" key="2">
    <source>
        <dbReference type="Pfam" id="PF13193"/>
    </source>
</evidence>
<dbReference type="PANTHER" id="PTHR43767:SF1">
    <property type="entry name" value="NONRIBOSOMAL PEPTIDE SYNTHASE PES1 (EUROFUNG)-RELATED"/>
    <property type="match status" value="1"/>
</dbReference>
<organism evidence="3 4">
    <name type="scientific">Paraconexibacter antarcticus</name>
    <dbReference type="NCBI Taxonomy" id="2949664"/>
    <lineage>
        <taxon>Bacteria</taxon>
        <taxon>Bacillati</taxon>
        <taxon>Actinomycetota</taxon>
        <taxon>Thermoleophilia</taxon>
        <taxon>Solirubrobacterales</taxon>
        <taxon>Paraconexibacteraceae</taxon>
        <taxon>Paraconexibacter</taxon>
    </lineage>
</organism>
<dbReference type="InterPro" id="IPR025110">
    <property type="entry name" value="AMP-bd_C"/>
</dbReference>
<keyword evidence="4" id="KW-1185">Reference proteome</keyword>
<dbReference type="InterPro" id="IPR050237">
    <property type="entry name" value="ATP-dep_AMP-bd_enzyme"/>
</dbReference>
<feature type="domain" description="AMP-binding enzyme C-terminal" evidence="2">
    <location>
        <begin position="438"/>
        <end position="514"/>
    </location>
</feature>
<dbReference type="RefSeq" id="WP_254570825.1">
    <property type="nucleotide sequence ID" value="NZ_CP098502.1"/>
</dbReference>
<gene>
    <name evidence="3" type="ORF">NBH00_22585</name>
</gene>
<proteinExistence type="predicted"/>
<dbReference type="Gene3D" id="3.40.50.12780">
    <property type="entry name" value="N-terminal domain of ligase-like"/>
    <property type="match status" value="1"/>
</dbReference>
<accession>A0ABY5DTG4</accession>